<keyword evidence="2" id="KW-1185">Reference proteome</keyword>
<dbReference type="EMBL" id="BMAU01021246">
    <property type="protein sequence ID" value="GFY04805.1"/>
    <property type="molecule type" value="Genomic_DNA"/>
</dbReference>
<evidence type="ECO:0000313" key="2">
    <source>
        <dbReference type="Proteomes" id="UP000887159"/>
    </source>
</evidence>
<gene>
    <name evidence="1" type="ORF">TNCV_3952141</name>
</gene>
<evidence type="ECO:0000313" key="1">
    <source>
        <dbReference type="EMBL" id="GFY04805.1"/>
    </source>
</evidence>
<protein>
    <submittedName>
        <fullName evidence="1">Uncharacterized protein</fullName>
    </submittedName>
</protein>
<dbReference type="AlphaFoldDB" id="A0A8X6VG53"/>
<sequence>MILIDSEQRCLQQILWKDNKHDRVKSYELQTVMYGMTSAPYLGQRTLRQLSYDEENKSPVAAPVLHGRCIMRCGNLRRG</sequence>
<accession>A0A8X6VG53</accession>
<comment type="caution">
    <text evidence="1">The sequence shown here is derived from an EMBL/GenBank/DDBJ whole genome shotgun (WGS) entry which is preliminary data.</text>
</comment>
<reference evidence="1" key="1">
    <citation type="submission" date="2020-08" db="EMBL/GenBank/DDBJ databases">
        <title>Multicomponent nature underlies the extraordinary mechanical properties of spider dragline silk.</title>
        <authorList>
            <person name="Kono N."/>
            <person name="Nakamura H."/>
            <person name="Mori M."/>
            <person name="Yoshida Y."/>
            <person name="Ohtoshi R."/>
            <person name="Malay A.D."/>
            <person name="Moran D.A.P."/>
            <person name="Tomita M."/>
            <person name="Numata K."/>
            <person name="Arakawa K."/>
        </authorList>
    </citation>
    <scope>NUCLEOTIDE SEQUENCE</scope>
</reference>
<organism evidence="1 2">
    <name type="scientific">Trichonephila clavipes</name>
    <name type="common">Golden silk orbweaver</name>
    <name type="synonym">Nephila clavipes</name>
    <dbReference type="NCBI Taxonomy" id="2585209"/>
    <lineage>
        <taxon>Eukaryota</taxon>
        <taxon>Metazoa</taxon>
        <taxon>Ecdysozoa</taxon>
        <taxon>Arthropoda</taxon>
        <taxon>Chelicerata</taxon>
        <taxon>Arachnida</taxon>
        <taxon>Araneae</taxon>
        <taxon>Araneomorphae</taxon>
        <taxon>Entelegynae</taxon>
        <taxon>Araneoidea</taxon>
        <taxon>Nephilidae</taxon>
        <taxon>Trichonephila</taxon>
    </lineage>
</organism>
<proteinExistence type="predicted"/>
<name>A0A8X6VG53_TRICX</name>
<dbReference type="Proteomes" id="UP000887159">
    <property type="component" value="Unassembled WGS sequence"/>
</dbReference>